<feature type="chain" id="PRO_5019328850" evidence="2">
    <location>
        <begin position="30"/>
        <end position="195"/>
    </location>
</feature>
<feature type="compositionally biased region" description="Gly residues" evidence="1">
    <location>
        <begin position="107"/>
        <end position="131"/>
    </location>
</feature>
<reference evidence="3 4" key="1">
    <citation type="submission" date="2018-12" db="EMBL/GenBank/DDBJ databases">
        <title>Draft genome sequence of Xylaria grammica IHI A82.</title>
        <authorList>
            <person name="Buettner E."/>
            <person name="Kellner H."/>
        </authorList>
    </citation>
    <scope>NUCLEOTIDE SEQUENCE [LARGE SCALE GENOMIC DNA]</scope>
    <source>
        <strain evidence="3 4">IHI A82</strain>
    </source>
</reference>
<protein>
    <submittedName>
        <fullName evidence="3">Uncharacterized protein</fullName>
    </submittedName>
</protein>
<sequence length="195" mass="19655">MLTRNINVPLRLLVLGISLASTLQYRVLASNVTTVVTPRPTRPIERLSIAHPAELLATTTPRAAAAAAAAVVDEIIQDQIIGILDRPTNKTTYSLTGLTRAGNSIKKGGGAAGSRGSGGSSSNVGNGGNGNGMSSSGSSGILGSSTSLEYPVWFPLGGGLFEPPPSSANAIIGSTVALRAVALACGTVLTVYSIL</sequence>
<keyword evidence="4" id="KW-1185">Reference proteome</keyword>
<keyword evidence="2" id="KW-0732">Signal</keyword>
<proteinExistence type="predicted"/>
<dbReference type="Proteomes" id="UP000286045">
    <property type="component" value="Unassembled WGS sequence"/>
</dbReference>
<comment type="caution">
    <text evidence="3">The sequence shown here is derived from an EMBL/GenBank/DDBJ whole genome shotgun (WGS) entry which is preliminary data.</text>
</comment>
<feature type="region of interest" description="Disordered" evidence="1">
    <location>
        <begin position="106"/>
        <end position="140"/>
    </location>
</feature>
<evidence type="ECO:0000256" key="1">
    <source>
        <dbReference type="SAM" id="MobiDB-lite"/>
    </source>
</evidence>
<dbReference type="AlphaFoldDB" id="A0A439DH13"/>
<evidence type="ECO:0000313" key="3">
    <source>
        <dbReference type="EMBL" id="RWA13688.1"/>
    </source>
</evidence>
<gene>
    <name evidence="3" type="ORF">EKO27_g1415</name>
</gene>
<organism evidence="3 4">
    <name type="scientific">Xylaria grammica</name>
    <dbReference type="NCBI Taxonomy" id="363999"/>
    <lineage>
        <taxon>Eukaryota</taxon>
        <taxon>Fungi</taxon>
        <taxon>Dikarya</taxon>
        <taxon>Ascomycota</taxon>
        <taxon>Pezizomycotina</taxon>
        <taxon>Sordariomycetes</taxon>
        <taxon>Xylariomycetidae</taxon>
        <taxon>Xylariales</taxon>
        <taxon>Xylariaceae</taxon>
        <taxon>Xylaria</taxon>
    </lineage>
</organism>
<evidence type="ECO:0000313" key="4">
    <source>
        <dbReference type="Proteomes" id="UP000286045"/>
    </source>
</evidence>
<dbReference type="EMBL" id="RYZI01000021">
    <property type="protein sequence ID" value="RWA13688.1"/>
    <property type="molecule type" value="Genomic_DNA"/>
</dbReference>
<name>A0A439DH13_9PEZI</name>
<evidence type="ECO:0000256" key="2">
    <source>
        <dbReference type="SAM" id="SignalP"/>
    </source>
</evidence>
<feature type="signal peptide" evidence="2">
    <location>
        <begin position="1"/>
        <end position="29"/>
    </location>
</feature>
<accession>A0A439DH13</accession>